<feature type="signal peptide" evidence="1">
    <location>
        <begin position="1"/>
        <end position="27"/>
    </location>
</feature>
<organism evidence="2 3">
    <name type="scientific">Tangfeifania diversioriginum</name>
    <dbReference type="NCBI Taxonomy" id="1168035"/>
    <lineage>
        <taxon>Bacteria</taxon>
        <taxon>Pseudomonadati</taxon>
        <taxon>Bacteroidota</taxon>
        <taxon>Bacteroidia</taxon>
        <taxon>Marinilabiliales</taxon>
        <taxon>Prolixibacteraceae</taxon>
        <taxon>Tangfeifania</taxon>
    </lineage>
</organism>
<gene>
    <name evidence="2" type="ORF">SAMN05444280_12557</name>
</gene>
<evidence type="ECO:0000313" key="2">
    <source>
        <dbReference type="EMBL" id="SHJ65823.1"/>
    </source>
</evidence>
<proteinExistence type="predicted"/>
<keyword evidence="1" id="KW-0732">Signal</keyword>
<keyword evidence="3" id="KW-1185">Reference proteome</keyword>
<dbReference type="STRING" id="1168035.SAMN05444280_12557"/>
<evidence type="ECO:0000256" key="1">
    <source>
        <dbReference type="SAM" id="SignalP"/>
    </source>
</evidence>
<sequence>MNIESFRRLLKYCFILIVSLCFCGSSAGQEQKVVRDLGLWTEIKLEKEVINNLEIFFSQHLRLHKNMTGFDDYISEAGLDYKINSNFDIGAAGRYTRNNHFDNLAENDYRYDLYFSYDTNISEKLKIFARAKYQKEFYRSGVFNEFLHYFETTYRYRMKLEFAKDEKHAFYGSAEFFRLAKKSREPFWDKYRIWLGDEIAGGFGDFDLAWGIEHELNAMNPYTYFILKVNYTIEL</sequence>
<accession>A0A1M6L3T7</accession>
<dbReference type="InterPro" id="IPR019619">
    <property type="entry name" value="DUF2490"/>
</dbReference>
<dbReference type="OrthoDB" id="1365775at2"/>
<dbReference type="EMBL" id="FQZE01000025">
    <property type="protein sequence ID" value="SHJ65823.1"/>
    <property type="molecule type" value="Genomic_DNA"/>
</dbReference>
<dbReference type="RefSeq" id="WP_073171309.1">
    <property type="nucleotide sequence ID" value="NZ_FQZE01000025.1"/>
</dbReference>
<name>A0A1M6L3T7_9BACT</name>
<feature type="chain" id="PRO_5012997292" description="DUF2490 domain-containing protein" evidence="1">
    <location>
        <begin position="28"/>
        <end position="235"/>
    </location>
</feature>
<protein>
    <recommendedName>
        <fullName evidence="4">DUF2490 domain-containing protein</fullName>
    </recommendedName>
</protein>
<dbReference type="Proteomes" id="UP000184050">
    <property type="component" value="Unassembled WGS sequence"/>
</dbReference>
<dbReference type="Pfam" id="PF10677">
    <property type="entry name" value="DUF2490"/>
    <property type="match status" value="1"/>
</dbReference>
<evidence type="ECO:0008006" key="4">
    <source>
        <dbReference type="Google" id="ProtNLM"/>
    </source>
</evidence>
<dbReference type="AlphaFoldDB" id="A0A1M6L3T7"/>
<evidence type="ECO:0000313" key="3">
    <source>
        <dbReference type="Proteomes" id="UP000184050"/>
    </source>
</evidence>
<reference evidence="2 3" key="1">
    <citation type="submission" date="2016-11" db="EMBL/GenBank/DDBJ databases">
        <authorList>
            <person name="Jaros S."/>
            <person name="Januszkiewicz K."/>
            <person name="Wedrychowicz H."/>
        </authorList>
    </citation>
    <scope>NUCLEOTIDE SEQUENCE [LARGE SCALE GENOMIC DNA]</scope>
    <source>
        <strain evidence="2 3">DSM 27063</strain>
    </source>
</reference>